<dbReference type="PANTHER" id="PTHR30028">
    <property type="entry name" value="UPF0014 INNER MEMBRANE PROTEIN YBBM-RELATED"/>
    <property type="match status" value="1"/>
</dbReference>
<evidence type="ECO:0000256" key="6">
    <source>
        <dbReference type="SAM" id="Phobius"/>
    </source>
</evidence>
<keyword evidence="8" id="KW-1185">Reference proteome</keyword>
<evidence type="ECO:0000256" key="1">
    <source>
        <dbReference type="ARBA" id="ARBA00004141"/>
    </source>
</evidence>
<proteinExistence type="inferred from homology"/>
<evidence type="ECO:0000313" key="7">
    <source>
        <dbReference type="EMBL" id="KRL63705.1"/>
    </source>
</evidence>
<dbReference type="InterPro" id="IPR005226">
    <property type="entry name" value="UPF0014_fam"/>
</dbReference>
<sequence>MRQIINDSFDASILATINSVLGMELVHLPGMMTSQIFAGISPLTAINYQIAVMIQILGGGSVIIFVQLGYKTFLSNVAN</sequence>
<evidence type="ECO:0000256" key="4">
    <source>
        <dbReference type="ARBA" id="ARBA00022989"/>
    </source>
</evidence>
<comment type="caution">
    <text evidence="7">The sequence shown here is derived from an EMBL/GenBank/DDBJ whole genome shotgun (WGS) entry which is preliminary data.</text>
</comment>
<name>A0A0R1S4Z9_9LACO</name>
<dbReference type="PANTHER" id="PTHR30028:SF0">
    <property type="entry name" value="PROTEIN ALUMINUM SENSITIVE 3"/>
    <property type="match status" value="1"/>
</dbReference>
<reference evidence="7 8" key="1">
    <citation type="journal article" date="2015" name="Genome Announc.">
        <title>Expanding the biotechnology potential of lactobacilli through comparative genomics of 213 strains and associated genera.</title>
        <authorList>
            <person name="Sun Z."/>
            <person name="Harris H.M."/>
            <person name="McCann A."/>
            <person name="Guo C."/>
            <person name="Argimon S."/>
            <person name="Zhang W."/>
            <person name="Yang X."/>
            <person name="Jeffery I.B."/>
            <person name="Cooney J.C."/>
            <person name="Kagawa T.F."/>
            <person name="Liu W."/>
            <person name="Song Y."/>
            <person name="Salvetti E."/>
            <person name="Wrobel A."/>
            <person name="Rasinkangas P."/>
            <person name="Parkhill J."/>
            <person name="Rea M.C."/>
            <person name="O'Sullivan O."/>
            <person name="Ritari J."/>
            <person name="Douillard F.P."/>
            <person name="Paul Ross R."/>
            <person name="Yang R."/>
            <person name="Briner A.E."/>
            <person name="Felis G.E."/>
            <person name="de Vos W.M."/>
            <person name="Barrangou R."/>
            <person name="Klaenhammer T.R."/>
            <person name="Caufield P.W."/>
            <person name="Cui Y."/>
            <person name="Zhang H."/>
            <person name="O'Toole P.W."/>
        </authorList>
    </citation>
    <scope>NUCLEOTIDE SEQUENCE [LARGE SCALE GENOMIC DNA]</scope>
    <source>
        <strain evidence="7 8">DSM 15354</strain>
    </source>
</reference>
<dbReference type="PATRIC" id="fig|1122152.4.peg.623"/>
<dbReference type="AlphaFoldDB" id="A0A0R1S4Z9"/>
<keyword evidence="3 6" id="KW-0812">Transmembrane</keyword>
<dbReference type="Pfam" id="PF03649">
    <property type="entry name" value="UPF0014"/>
    <property type="match status" value="1"/>
</dbReference>
<evidence type="ECO:0000256" key="5">
    <source>
        <dbReference type="ARBA" id="ARBA00023136"/>
    </source>
</evidence>
<protein>
    <submittedName>
        <fullName evidence="7">Uncharacterized protein</fullName>
    </submittedName>
</protein>
<comment type="similarity">
    <text evidence="2">Belongs to the UPF0014 family.</text>
</comment>
<dbReference type="EMBL" id="AZFB01000002">
    <property type="protein sequence ID" value="KRL63705.1"/>
    <property type="molecule type" value="Genomic_DNA"/>
</dbReference>
<accession>A0A0R1S4Z9</accession>
<gene>
    <name evidence="7" type="ORF">FC23_GL000614</name>
</gene>
<dbReference type="Proteomes" id="UP000051931">
    <property type="component" value="Unassembled WGS sequence"/>
</dbReference>
<feature type="transmembrane region" description="Helical" evidence="6">
    <location>
        <begin position="50"/>
        <end position="70"/>
    </location>
</feature>
<dbReference type="GO" id="GO:0005886">
    <property type="term" value="C:plasma membrane"/>
    <property type="evidence" value="ECO:0007669"/>
    <property type="project" value="TreeGrafter"/>
</dbReference>
<keyword evidence="5 6" id="KW-0472">Membrane</keyword>
<evidence type="ECO:0000256" key="2">
    <source>
        <dbReference type="ARBA" id="ARBA00005268"/>
    </source>
</evidence>
<comment type="subcellular location">
    <subcellularLocation>
        <location evidence="1">Membrane</location>
        <topology evidence="1">Multi-pass membrane protein</topology>
    </subcellularLocation>
</comment>
<evidence type="ECO:0000256" key="3">
    <source>
        <dbReference type="ARBA" id="ARBA00022692"/>
    </source>
</evidence>
<dbReference type="eggNOG" id="COG0390">
    <property type="taxonomic scope" value="Bacteria"/>
</dbReference>
<feature type="transmembrane region" description="Helical" evidence="6">
    <location>
        <begin position="12"/>
        <end position="30"/>
    </location>
</feature>
<organism evidence="7 8">
    <name type="scientific">Lactobacillus psittaci DSM 15354</name>
    <dbReference type="NCBI Taxonomy" id="1122152"/>
    <lineage>
        <taxon>Bacteria</taxon>
        <taxon>Bacillati</taxon>
        <taxon>Bacillota</taxon>
        <taxon>Bacilli</taxon>
        <taxon>Lactobacillales</taxon>
        <taxon>Lactobacillaceae</taxon>
        <taxon>Lactobacillus</taxon>
    </lineage>
</organism>
<keyword evidence="4 6" id="KW-1133">Transmembrane helix</keyword>
<evidence type="ECO:0000313" key="8">
    <source>
        <dbReference type="Proteomes" id="UP000051931"/>
    </source>
</evidence>